<reference evidence="2 3" key="1">
    <citation type="submission" date="2016-07" db="EMBL/GenBank/DDBJ databases">
        <title>Pervasive Adenine N6-methylation of Active Genes in Fungi.</title>
        <authorList>
            <consortium name="DOE Joint Genome Institute"/>
            <person name="Mondo S.J."/>
            <person name="Dannebaum R.O."/>
            <person name="Kuo R.C."/>
            <person name="Labutti K."/>
            <person name="Haridas S."/>
            <person name="Kuo A."/>
            <person name="Salamov A."/>
            <person name="Ahrendt S.R."/>
            <person name="Lipzen A."/>
            <person name="Sullivan W."/>
            <person name="Andreopoulos W.B."/>
            <person name="Clum A."/>
            <person name="Lindquist E."/>
            <person name="Daum C."/>
            <person name="Ramamoorthy G.K."/>
            <person name="Gryganskyi A."/>
            <person name="Culley D."/>
            <person name="Magnuson J.K."/>
            <person name="James T.Y."/>
            <person name="O'Malley M.A."/>
            <person name="Stajich J.E."/>
            <person name="Spatafora J.W."/>
            <person name="Visel A."/>
            <person name="Grigoriev I.V."/>
        </authorList>
    </citation>
    <scope>NUCLEOTIDE SEQUENCE [LARGE SCALE GENOMIC DNA]</scope>
    <source>
        <strain evidence="2 3">JEL800</strain>
    </source>
</reference>
<accession>A0A1Y2B7V9</accession>
<keyword evidence="3" id="KW-1185">Reference proteome</keyword>
<dbReference type="Proteomes" id="UP000193642">
    <property type="component" value="Unassembled WGS sequence"/>
</dbReference>
<proteinExistence type="predicted"/>
<evidence type="ECO:0000313" key="3">
    <source>
        <dbReference type="Proteomes" id="UP000193642"/>
    </source>
</evidence>
<dbReference type="AlphaFoldDB" id="A0A1Y2B7V9"/>
<organism evidence="2 3">
    <name type="scientific">Rhizoclosmatium globosum</name>
    <dbReference type="NCBI Taxonomy" id="329046"/>
    <lineage>
        <taxon>Eukaryota</taxon>
        <taxon>Fungi</taxon>
        <taxon>Fungi incertae sedis</taxon>
        <taxon>Chytridiomycota</taxon>
        <taxon>Chytridiomycota incertae sedis</taxon>
        <taxon>Chytridiomycetes</taxon>
        <taxon>Chytridiales</taxon>
        <taxon>Chytriomycetaceae</taxon>
        <taxon>Rhizoclosmatium</taxon>
    </lineage>
</organism>
<comment type="caution">
    <text evidence="2">The sequence shown here is derived from an EMBL/GenBank/DDBJ whole genome shotgun (WGS) entry which is preliminary data.</text>
</comment>
<name>A0A1Y2B7V9_9FUNG</name>
<evidence type="ECO:0000313" key="2">
    <source>
        <dbReference type="EMBL" id="ORY30912.1"/>
    </source>
</evidence>
<feature type="compositionally biased region" description="Polar residues" evidence="1">
    <location>
        <begin position="75"/>
        <end position="85"/>
    </location>
</feature>
<feature type="region of interest" description="Disordered" evidence="1">
    <location>
        <begin position="117"/>
        <end position="141"/>
    </location>
</feature>
<dbReference type="EMBL" id="MCGO01000080">
    <property type="protein sequence ID" value="ORY30912.1"/>
    <property type="molecule type" value="Genomic_DNA"/>
</dbReference>
<feature type="region of interest" description="Disordered" evidence="1">
    <location>
        <begin position="64"/>
        <end position="85"/>
    </location>
</feature>
<gene>
    <name evidence="2" type="ORF">BCR33DRAFT_562768</name>
</gene>
<protein>
    <submittedName>
        <fullName evidence="2">Uncharacterized protein</fullName>
    </submittedName>
</protein>
<feature type="compositionally biased region" description="Polar residues" evidence="1">
    <location>
        <begin position="117"/>
        <end position="135"/>
    </location>
</feature>
<dbReference type="OrthoDB" id="2131834at2759"/>
<sequence length="268" mass="29155">MQLDADVLVNPGPGMAGVFRITSTIVNLAEGVPHDRARIRRLALRIQMLSLSLNTLSHFGELGDVGSTEEGGASTPKQTRPGTPSIASIASKEKEKRLSLVESAKNKLAAIVTTSSPLSMSTSNQTSNLNHSSNDADSDFEDSEKEAAQLVQRKMSSRAWNAVRRLSSMALSPLAQTAMPQLPLEQQQLQLPGTIPLSPSRRIPPSHMTLSSLLLLLERIKGFIKNNSSSDLLRIMGTRQRFEDRLKGFQGLVRTWVEEVGDGVCICV</sequence>
<evidence type="ECO:0000256" key="1">
    <source>
        <dbReference type="SAM" id="MobiDB-lite"/>
    </source>
</evidence>